<evidence type="ECO:0000256" key="7">
    <source>
        <dbReference type="ARBA" id="ARBA00023098"/>
    </source>
</evidence>
<evidence type="ECO:0000256" key="1">
    <source>
        <dbReference type="ARBA" id="ARBA00004141"/>
    </source>
</evidence>
<evidence type="ECO:0000256" key="6">
    <source>
        <dbReference type="ARBA" id="ARBA00022989"/>
    </source>
</evidence>
<keyword evidence="12" id="KW-1185">Reference proteome</keyword>
<gene>
    <name evidence="11" type="ORF">FRACYDRAFT_268497</name>
</gene>
<dbReference type="OrthoDB" id="434092at2759"/>
<evidence type="ECO:0000256" key="10">
    <source>
        <dbReference type="RuleBase" id="RU361115"/>
    </source>
</evidence>
<dbReference type="KEGG" id="fcy:FRACYDRAFT_268497"/>
<feature type="transmembrane region" description="Helical" evidence="10">
    <location>
        <begin position="190"/>
        <end position="211"/>
    </location>
</feature>
<dbReference type="PANTHER" id="PTHR11157:SF17">
    <property type="entry name" value="ELONGATION OF VERY LONG CHAIN FATTY ACIDS PROTEIN 6"/>
    <property type="match status" value="1"/>
</dbReference>
<feature type="transmembrane region" description="Helical" evidence="10">
    <location>
        <begin position="86"/>
        <end position="109"/>
    </location>
</feature>
<proteinExistence type="inferred from homology"/>
<dbReference type="PROSITE" id="PS01188">
    <property type="entry name" value="ELO"/>
    <property type="match status" value="1"/>
</dbReference>
<dbReference type="Proteomes" id="UP000095751">
    <property type="component" value="Unassembled WGS sequence"/>
</dbReference>
<evidence type="ECO:0000313" key="12">
    <source>
        <dbReference type="Proteomes" id="UP000095751"/>
    </source>
</evidence>
<feature type="transmembrane region" description="Helical" evidence="10">
    <location>
        <begin position="263"/>
        <end position="284"/>
    </location>
</feature>
<evidence type="ECO:0000256" key="5">
    <source>
        <dbReference type="ARBA" id="ARBA00022832"/>
    </source>
</evidence>
<comment type="similarity">
    <text evidence="10">Belongs to the ELO family.</text>
</comment>
<evidence type="ECO:0000256" key="8">
    <source>
        <dbReference type="ARBA" id="ARBA00023136"/>
    </source>
</evidence>
<organism evidence="11 12">
    <name type="scientific">Fragilariopsis cylindrus CCMP1102</name>
    <dbReference type="NCBI Taxonomy" id="635003"/>
    <lineage>
        <taxon>Eukaryota</taxon>
        <taxon>Sar</taxon>
        <taxon>Stramenopiles</taxon>
        <taxon>Ochrophyta</taxon>
        <taxon>Bacillariophyta</taxon>
        <taxon>Bacillariophyceae</taxon>
        <taxon>Bacillariophycidae</taxon>
        <taxon>Bacillariales</taxon>
        <taxon>Bacillariaceae</taxon>
        <taxon>Fragilariopsis</taxon>
    </lineage>
</organism>
<dbReference type="EC" id="2.3.1.-" evidence="10"/>
<keyword evidence="5 10" id="KW-0276">Fatty acid metabolism</keyword>
<dbReference type="AlphaFoldDB" id="A0A1E7FL86"/>
<evidence type="ECO:0000256" key="2">
    <source>
        <dbReference type="ARBA" id="ARBA00022516"/>
    </source>
</evidence>
<dbReference type="GO" id="GO:0005789">
    <property type="term" value="C:endoplasmic reticulum membrane"/>
    <property type="evidence" value="ECO:0007669"/>
    <property type="project" value="TreeGrafter"/>
</dbReference>
<dbReference type="PANTHER" id="PTHR11157">
    <property type="entry name" value="FATTY ACID ACYL TRANSFERASE-RELATED"/>
    <property type="match status" value="1"/>
</dbReference>
<keyword evidence="4 10" id="KW-0812">Transmembrane</keyword>
<keyword evidence="6 10" id="KW-1133">Transmembrane helix</keyword>
<dbReference type="InterPro" id="IPR030457">
    <property type="entry name" value="ELO_CS"/>
</dbReference>
<dbReference type="GO" id="GO:0034625">
    <property type="term" value="P:fatty acid elongation, monounsaturated fatty acid"/>
    <property type="evidence" value="ECO:0007669"/>
    <property type="project" value="TreeGrafter"/>
</dbReference>
<evidence type="ECO:0000256" key="9">
    <source>
        <dbReference type="ARBA" id="ARBA00023160"/>
    </source>
</evidence>
<dbReference type="GO" id="GO:0009922">
    <property type="term" value="F:fatty acid elongase activity"/>
    <property type="evidence" value="ECO:0007669"/>
    <property type="project" value="InterPro"/>
</dbReference>
<dbReference type="GO" id="GO:0042761">
    <property type="term" value="P:very long-chain fatty acid biosynthetic process"/>
    <property type="evidence" value="ECO:0007669"/>
    <property type="project" value="TreeGrafter"/>
</dbReference>
<dbReference type="FunCoup" id="A0A1E7FL86">
    <property type="interactions" value="32"/>
</dbReference>
<keyword evidence="2 10" id="KW-0444">Lipid biosynthesis</keyword>
<feature type="transmembrane region" description="Helical" evidence="10">
    <location>
        <begin position="166"/>
        <end position="184"/>
    </location>
</feature>
<keyword evidence="8 10" id="KW-0472">Membrane</keyword>
<dbReference type="EMBL" id="KV784356">
    <property type="protein sequence ID" value="OEU18932.1"/>
    <property type="molecule type" value="Genomic_DNA"/>
</dbReference>
<accession>A0A1E7FL86</accession>
<dbReference type="GO" id="GO:0019367">
    <property type="term" value="P:fatty acid elongation, saturated fatty acid"/>
    <property type="evidence" value="ECO:0007669"/>
    <property type="project" value="TreeGrafter"/>
</dbReference>
<keyword evidence="9 10" id="KW-0275">Fatty acid biosynthesis</keyword>
<keyword evidence="3 10" id="KW-0808">Transferase</keyword>
<comment type="subcellular location">
    <subcellularLocation>
        <location evidence="1">Membrane</location>
        <topology evidence="1">Multi-pass membrane protein</topology>
    </subcellularLocation>
</comment>
<dbReference type="GO" id="GO:0030148">
    <property type="term" value="P:sphingolipid biosynthetic process"/>
    <property type="evidence" value="ECO:0007669"/>
    <property type="project" value="TreeGrafter"/>
</dbReference>
<reference evidence="11 12" key="1">
    <citation type="submission" date="2016-09" db="EMBL/GenBank/DDBJ databases">
        <title>Extensive genetic diversity and differential bi-allelic expression allows diatom success in the polar Southern Ocean.</title>
        <authorList>
            <consortium name="DOE Joint Genome Institute"/>
            <person name="Mock T."/>
            <person name="Otillar R.P."/>
            <person name="Strauss J."/>
            <person name="Dupont C."/>
            <person name="Frickenhaus S."/>
            <person name="Maumus F."/>
            <person name="Mcmullan M."/>
            <person name="Sanges R."/>
            <person name="Schmutz J."/>
            <person name="Toseland A."/>
            <person name="Valas R."/>
            <person name="Veluchamy A."/>
            <person name="Ward B.J."/>
            <person name="Allen A."/>
            <person name="Barry K."/>
            <person name="Falciatore A."/>
            <person name="Ferrante M."/>
            <person name="Fortunato A.E."/>
            <person name="Gloeckner G."/>
            <person name="Gruber A."/>
            <person name="Hipkin R."/>
            <person name="Janech M."/>
            <person name="Kroth P."/>
            <person name="Leese F."/>
            <person name="Lindquist E."/>
            <person name="Lyon B.R."/>
            <person name="Martin J."/>
            <person name="Mayer C."/>
            <person name="Parker M."/>
            <person name="Quesneville H."/>
            <person name="Raymond J."/>
            <person name="Uhlig C."/>
            <person name="Valentin K.U."/>
            <person name="Worden A.Z."/>
            <person name="Armbrust E.V."/>
            <person name="Bowler C."/>
            <person name="Green B."/>
            <person name="Moulton V."/>
            <person name="Van Oosterhout C."/>
            <person name="Grigoriev I."/>
        </authorList>
    </citation>
    <scope>NUCLEOTIDE SEQUENCE [LARGE SCALE GENOMIC DNA]</scope>
    <source>
        <strain evidence="11 12">CCMP1102</strain>
    </source>
</reference>
<evidence type="ECO:0000313" key="11">
    <source>
        <dbReference type="EMBL" id="OEU18932.1"/>
    </source>
</evidence>
<dbReference type="Pfam" id="PF01151">
    <property type="entry name" value="ELO"/>
    <property type="match status" value="1"/>
</dbReference>
<evidence type="ECO:0000256" key="3">
    <source>
        <dbReference type="ARBA" id="ARBA00022679"/>
    </source>
</evidence>
<dbReference type="InParanoid" id="A0A1E7FL86"/>
<name>A0A1E7FL86_9STRA</name>
<evidence type="ECO:0000256" key="4">
    <source>
        <dbReference type="ARBA" id="ARBA00022692"/>
    </source>
</evidence>
<keyword evidence="7 10" id="KW-0443">Lipid metabolism</keyword>
<feature type="transmembrane region" description="Helical" evidence="10">
    <location>
        <begin position="223"/>
        <end position="248"/>
    </location>
</feature>
<comment type="catalytic activity">
    <reaction evidence="10">
        <text>an acyl-CoA + malonyl-CoA + H(+) = a 3-oxoacyl-CoA + CO2 + CoA</text>
        <dbReference type="Rhea" id="RHEA:50252"/>
        <dbReference type="ChEBI" id="CHEBI:15378"/>
        <dbReference type="ChEBI" id="CHEBI:16526"/>
        <dbReference type="ChEBI" id="CHEBI:57287"/>
        <dbReference type="ChEBI" id="CHEBI:57384"/>
        <dbReference type="ChEBI" id="CHEBI:58342"/>
        <dbReference type="ChEBI" id="CHEBI:90726"/>
    </reaction>
    <physiologicalReaction direction="left-to-right" evidence="10">
        <dbReference type="Rhea" id="RHEA:50253"/>
    </physiologicalReaction>
</comment>
<dbReference type="InterPro" id="IPR002076">
    <property type="entry name" value="ELO_fam"/>
</dbReference>
<dbReference type="GO" id="GO:0034626">
    <property type="term" value="P:fatty acid elongation, polyunsaturated fatty acid"/>
    <property type="evidence" value="ECO:0007669"/>
    <property type="project" value="TreeGrafter"/>
</dbReference>
<protein>
    <recommendedName>
        <fullName evidence="10">Elongation of fatty acids protein</fullName>
        <ecNumber evidence="10">2.3.1.-</ecNumber>
    </recommendedName>
</protein>
<feature type="transmembrane region" description="Helical" evidence="10">
    <location>
        <begin position="55"/>
        <end position="74"/>
    </location>
</feature>
<sequence>MSSTVSDPCFGINGAGIAYREFSCEYPQLEPFYFEFEKNYDPIPLLEWMRYHSMIPVYAVILYGVLITVGQYAMRNREPFNLRRLMAFWNLALSVFSWIGMFRTLPQLLHNLYHLSMRDNLCMDSRETIASYGSGSSGLWFLLFVLSKFPELIDTFFIVIHKKPLIFLHWYHHITVLLYCWHSYVTTSPLGIFFSVMNYSVHASMYGYYFLMAMKMRPKWFNPIIITIFQISQMVVGVSVTLAGFYYYKTDPTCGIQNENNTAAFVMYGSYLFLFLQFFFGRYFKKKGGKKQKSV</sequence>